<dbReference type="GO" id="GO:0050290">
    <property type="term" value="F:sphingomyelin phosphodiesterase D activity"/>
    <property type="evidence" value="ECO:0007669"/>
    <property type="project" value="InterPro"/>
</dbReference>
<dbReference type="OrthoDB" id="10251508at2759"/>
<name>A0A367IUD0_RHIAZ</name>
<evidence type="ECO:0000256" key="4">
    <source>
        <dbReference type="ARBA" id="ARBA00023136"/>
    </source>
</evidence>
<keyword evidence="6" id="KW-1185">Reference proteome</keyword>
<keyword evidence="4" id="KW-0472">Membrane</keyword>
<dbReference type="PANTHER" id="PTHR12988:SF6">
    <property type="entry name" value="SPHINGOMYELIN PHOSPHODIESTERASE 4"/>
    <property type="match status" value="1"/>
</dbReference>
<dbReference type="GO" id="GO:0006685">
    <property type="term" value="P:sphingomyelin catabolic process"/>
    <property type="evidence" value="ECO:0007669"/>
    <property type="project" value="TreeGrafter"/>
</dbReference>
<dbReference type="STRING" id="86630.A0A367IUD0"/>
<evidence type="ECO:0000313" key="6">
    <source>
        <dbReference type="Proteomes" id="UP000252139"/>
    </source>
</evidence>
<evidence type="ECO:0000256" key="3">
    <source>
        <dbReference type="ARBA" id="ARBA00022989"/>
    </source>
</evidence>
<comment type="caution">
    <text evidence="5">The sequence shown here is derived from an EMBL/GenBank/DDBJ whole genome shotgun (WGS) entry which is preliminary data.</text>
</comment>
<dbReference type="GO" id="GO:0046475">
    <property type="term" value="P:glycerophospholipid catabolic process"/>
    <property type="evidence" value="ECO:0007669"/>
    <property type="project" value="TreeGrafter"/>
</dbReference>
<keyword evidence="3" id="KW-1133">Transmembrane helix</keyword>
<evidence type="ECO:0000256" key="1">
    <source>
        <dbReference type="ARBA" id="ARBA00004167"/>
    </source>
</evidence>
<dbReference type="EMBL" id="PJQL01003588">
    <property type="protein sequence ID" value="RCH81091.1"/>
    <property type="molecule type" value="Genomic_DNA"/>
</dbReference>
<dbReference type="InterPro" id="IPR024129">
    <property type="entry name" value="Sphingomy_SMPD4"/>
</dbReference>
<protein>
    <recommendedName>
        <fullName evidence="7">Sphingomyelin phosphodiesterase 4</fullName>
    </recommendedName>
</protein>
<sequence>MEHAKAVKDRDIKAICEYISNYCETHICTSFSTQHVRSFYTFFPTFLDLLFGSPTKRGFIQTQLEPHQDEALKNLLSIQGPFFQSLLRISQSSDYYYDLSNESLPPEVRKILSTGAIHLLPQVYKHCNVIMPSSPSGSTIDFHTSATKQSSLLPSGISSERKIQLNILQLYLYNFAILPTWSTATAQPPMSTFTSTSLRSPMNNTVPNTSTTSFLDNSSPSQLTKPGRSITSSIYTDILDNYLSRLIPINDQAFPAIVGPFFIDTLAELWIRMPWISNNNKLSPTLMYYISHFINYIVRHDLRRCVNNTQDNVYTYTYKATRDELYMLTSRLALNWDKTDDYIQIIELWCQWAAPWKLGTPFRSIEKESFLPTQTGWAPFILDNVPYYFSAVDILLKRISTFSYTDSLTMTVAGQLRILYRFINVFYTARDLIGFLALVEKALDHAGHAFIEWDQEIGKIAYGHVSAAVKVKEKMKAASERLAQIGGKSSQWRSEHLYDTEEHQERRSPSLIAAVSNLYHNINVHVTASKWPTRLSNKHLEPMQEAYHILSTLFNINSALFAPLKTASAIPGKRTGFTQLSFAGKQNGGYLTAEEKELLKQGKLVCSPHNIPAVGPRKHTIVRSHENVTLVRWTLYWDKQLNEMVYAAQLY</sequence>
<organism evidence="5 6">
    <name type="scientific">Rhizopus azygosporus</name>
    <name type="common">Rhizopus microsporus var. azygosporus</name>
    <dbReference type="NCBI Taxonomy" id="86630"/>
    <lineage>
        <taxon>Eukaryota</taxon>
        <taxon>Fungi</taxon>
        <taxon>Fungi incertae sedis</taxon>
        <taxon>Mucoromycota</taxon>
        <taxon>Mucoromycotina</taxon>
        <taxon>Mucoromycetes</taxon>
        <taxon>Mucorales</taxon>
        <taxon>Mucorineae</taxon>
        <taxon>Rhizopodaceae</taxon>
        <taxon>Rhizopus</taxon>
    </lineage>
</organism>
<evidence type="ECO:0008006" key="7">
    <source>
        <dbReference type="Google" id="ProtNLM"/>
    </source>
</evidence>
<dbReference type="AlphaFoldDB" id="A0A367IUD0"/>
<proteinExistence type="predicted"/>
<dbReference type="PANTHER" id="PTHR12988">
    <property type="entry name" value="SPHINGOMYELIN PHOSPHODIESTERASE 4"/>
    <property type="match status" value="1"/>
</dbReference>
<dbReference type="GO" id="GO:0016020">
    <property type="term" value="C:membrane"/>
    <property type="evidence" value="ECO:0007669"/>
    <property type="project" value="UniProtKB-SubCell"/>
</dbReference>
<reference evidence="5 6" key="1">
    <citation type="journal article" date="2018" name="G3 (Bethesda)">
        <title>Phylogenetic and Phylogenomic Definition of Rhizopus Species.</title>
        <authorList>
            <person name="Gryganskyi A.P."/>
            <person name="Golan J."/>
            <person name="Dolatabadi S."/>
            <person name="Mondo S."/>
            <person name="Robb S."/>
            <person name="Idnurm A."/>
            <person name="Muszewska A."/>
            <person name="Steczkiewicz K."/>
            <person name="Masonjones S."/>
            <person name="Liao H.L."/>
            <person name="Gajdeczka M.T."/>
            <person name="Anike F."/>
            <person name="Vuek A."/>
            <person name="Anishchenko I.M."/>
            <person name="Voigt K."/>
            <person name="de Hoog G.S."/>
            <person name="Smith M.E."/>
            <person name="Heitman J."/>
            <person name="Vilgalys R."/>
            <person name="Stajich J.E."/>
        </authorList>
    </citation>
    <scope>NUCLEOTIDE SEQUENCE [LARGE SCALE GENOMIC DNA]</scope>
    <source>
        <strain evidence="5 6">CBS 357.93</strain>
    </source>
</reference>
<dbReference type="Proteomes" id="UP000252139">
    <property type="component" value="Unassembled WGS sequence"/>
</dbReference>
<evidence type="ECO:0000313" key="5">
    <source>
        <dbReference type="EMBL" id="RCH81091.1"/>
    </source>
</evidence>
<accession>A0A367IUD0</accession>
<keyword evidence="2" id="KW-0812">Transmembrane</keyword>
<evidence type="ECO:0000256" key="2">
    <source>
        <dbReference type="ARBA" id="ARBA00022692"/>
    </source>
</evidence>
<comment type="subcellular location">
    <subcellularLocation>
        <location evidence="1">Membrane</location>
        <topology evidence="1">Single-pass membrane protein</topology>
    </subcellularLocation>
</comment>
<dbReference type="GO" id="GO:0046513">
    <property type="term" value="P:ceramide biosynthetic process"/>
    <property type="evidence" value="ECO:0007669"/>
    <property type="project" value="TreeGrafter"/>
</dbReference>
<gene>
    <name evidence="5" type="ORF">CU097_000718</name>
</gene>